<gene>
    <name evidence="5" type="ORF">GPA24_19585</name>
</gene>
<dbReference type="InterPro" id="IPR000700">
    <property type="entry name" value="PAS-assoc_C"/>
</dbReference>
<dbReference type="InterPro" id="IPR035965">
    <property type="entry name" value="PAS-like_dom_sf"/>
</dbReference>
<dbReference type="InterPro" id="IPR000160">
    <property type="entry name" value="GGDEF_dom"/>
</dbReference>
<dbReference type="Gene3D" id="3.30.70.270">
    <property type="match status" value="1"/>
</dbReference>
<evidence type="ECO:0000259" key="1">
    <source>
        <dbReference type="PROSITE" id="PS50112"/>
    </source>
</evidence>
<dbReference type="Pfam" id="PF00990">
    <property type="entry name" value="GGDEF"/>
    <property type="match status" value="1"/>
</dbReference>
<dbReference type="EMBL" id="WTVP01000102">
    <property type="protein sequence ID" value="NMG17692.1"/>
    <property type="molecule type" value="Genomic_DNA"/>
</dbReference>
<evidence type="ECO:0000259" key="4">
    <source>
        <dbReference type="PROSITE" id="PS50887"/>
    </source>
</evidence>
<organism evidence="5 6">
    <name type="scientific">Aromatoleum bremense</name>
    <dbReference type="NCBI Taxonomy" id="76115"/>
    <lineage>
        <taxon>Bacteria</taxon>
        <taxon>Pseudomonadati</taxon>
        <taxon>Pseudomonadota</taxon>
        <taxon>Betaproteobacteria</taxon>
        <taxon>Rhodocyclales</taxon>
        <taxon>Rhodocyclaceae</taxon>
        <taxon>Aromatoleum</taxon>
    </lineage>
</organism>
<dbReference type="PANTHER" id="PTHR44757">
    <property type="entry name" value="DIGUANYLATE CYCLASE DGCP"/>
    <property type="match status" value="1"/>
</dbReference>
<dbReference type="InterPro" id="IPR052155">
    <property type="entry name" value="Biofilm_reg_signaling"/>
</dbReference>
<dbReference type="SMART" id="SM00267">
    <property type="entry name" value="GGDEF"/>
    <property type="match status" value="1"/>
</dbReference>
<dbReference type="SUPFAM" id="SSF141868">
    <property type="entry name" value="EAL domain-like"/>
    <property type="match status" value="1"/>
</dbReference>
<sequence>MVQLRAHRADLQRLVAARSAEVRAREAELDRAQSVAYVGEQQLRKLSTAIECSPASIVITDRSGNIEYVNPQFERCTGYTAQEVVGKNPRVLKSGNRSAEEYAVLWATITHGHVWRGEFENIRKDRTHYWETASIAPIRADDGTISGFVAVKEDITLQKRAERELREREVKLAALIASLPDLMFVIDRNRRIAEFHAPDPGLLLTAPAQFLGRSYAETLPPAVVVKLDAALEEISATGEPRQVEYTLDLPRGRHHFNASISRLAGAGLAPEGFIVLVRDITERVRMEQALVESELRYRELFANSRVVMLVIDPVDGSIVDANAKACEYYGYDLATLTRMRIWGINVLGREQIQREMAQAQAREADTFRFRHRLASGELRDVEVASGPIEIAGRKLLYSVVQDVTERKRVEERMRQAMVVFNACSQGIMTTDARGVVTSVNPAFCTITGYLSAEVIGRKSSMFKPERHEATFFDAMWTSIVESGSWAGEVGSRRKDGGTYPQWVTVTAVRDTDGKVAEYVTLFSDITERKQQEVAMWRQANFDPLTGLANRSLLQDRLGRALAQARRHACKVGLLFLDLDGFKWINDSLGHDVGDELLVDVARRLNTCVRDEDTVARLGGDEFTVVVHNLVDPADLGAIADKLVAVLREPFALHGACHHISGSIGITVFPDDGDDVQTLLRNADIAMYKAKQAGKNRAQFYAHHMQADALARVHLEADLRIAIEQRAFELHYQPIVDSASGTLVGAEALIRWNHPERGMISPIEFIPVAEDCGLIVQIGEWVLREAMRQRRDWLARGYPPLRLAVNVSGVQFGEAGLPELLRTLLAECDAARDSLILEITESVLMGGSENVEARMRDIKEQGICFALDDFGTGFSSLSYLKRFPVDIVKIDRSFVRDCPDDRNDASLVEAIINMAHSLGLRVTAEGVESAEQREFLRALGCDYLQGYLIGKPLAADAFEAMMVPLRSVAAAFTGGRRRAFGCTEASFFAKRN</sequence>
<accession>A0ABX1P198</accession>
<feature type="domain" description="PAC" evidence="2">
    <location>
        <begin position="115"/>
        <end position="167"/>
    </location>
</feature>
<dbReference type="SUPFAM" id="SSF55785">
    <property type="entry name" value="PYP-like sensor domain (PAS domain)"/>
    <property type="match status" value="4"/>
</dbReference>
<proteinExistence type="predicted"/>
<feature type="domain" description="GGDEF" evidence="4">
    <location>
        <begin position="569"/>
        <end position="702"/>
    </location>
</feature>
<dbReference type="InterPro" id="IPR012226">
    <property type="entry name" value="Diguanyl_cyclase/Pdiesterase"/>
</dbReference>
<evidence type="ECO:0000313" key="5">
    <source>
        <dbReference type="EMBL" id="NMG17692.1"/>
    </source>
</evidence>
<evidence type="ECO:0000259" key="3">
    <source>
        <dbReference type="PROSITE" id="PS50883"/>
    </source>
</evidence>
<dbReference type="InterPro" id="IPR000014">
    <property type="entry name" value="PAS"/>
</dbReference>
<feature type="domain" description="PAS" evidence="1">
    <location>
        <begin position="42"/>
        <end position="88"/>
    </location>
</feature>
<dbReference type="Pfam" id="PF08448">
    <property type="entry name" value="PAS_4"/>
    <property type="match status" value="2"/>
</dbReference>
<dbReference type="SMART" id="SM00086">
    <property type="entry name" value="PAC"/>
    <property type="match status" value="4"/>
</dbReference>
<dbReference type="CDD" id="cd01949">
    <property type="entry name" value="GGDEF"/>
    <property type="match status" value="1"/>
</dbReference>
<dbReference type="InterPro" id="IPR001633">
    <property type="entry name" value="EAL_dom"/>
</dbReference>
<dbReference type="Proteomes" id="UP000633943">
    <property type="component" value="Unassembled WGS sequence"/>
</dbReference>
<keyword evidence="6" id="KW-1185">Reference proteome</keyword>
<dbReference type="SMART" id="SM00052">
    <property type="entry name" value="EAL"/>
    <property type="match status" value="1"/>
</dbReference>
<dbReference type="Gene3D" id="3.20.20.450">
    <property type="entry name" value="EAL domain"/>
    <property type="match status" value="1"/>
</dbReference>
<feature type="domain" description="PAC" evidence="2">
    <location>
        <begin position="485"/>
        <end position="537"/>
    </location>
</feature>
<dbReference type="InterPro" id="IPR013656">
    <property type="entry name" value="PAS_4"/>
</dbReference>
<dbReference type="InterPro" id="IPR043128">
    <property type="entry name" value="Rev_trsase/Diguanyl_cyclase"/>
</dbReference>
<dbReference type="PROSITE" id="PS50887">
    <property type="entry name" value="GGDEF"/>
    <property type="match status" value="1"/>
</dbReference>
<dbReference type="InterPro" id="IPR029787">
    <property type="entry name" value="Nucleotide_cyclase"/>
</dbReference>
<dbReference type="InterPro" id="IPR001610">
    <property type="entry name" value="PAC"/>
</dbReference>
<dbReference type="PIRSF" id="PIRSF005925">
    <property type="entry name" value="Dos"/>
    <property type="match status" value="1"/>
</dbReference>
<dbReference type="Pfam" id="PF13426">
    <property type="entry name" value="PAS_9"/>
    <property type="match status" value="2"/>
</dbReference>
<dbReference type="Pfam" id="PF00563">
    <property type="entry name" value="EAL"/>
    <property type="match status" value="1"/>
</dbReference>
<name>A0ABX1P198_9RHOO</name>
<dbReference type="Gene3D" id="3.30.450.20">
    <property type="entry name" value="PAS domain"/>
    <property type="match status" value="4"/>
</dbReference>
<evidence type="ECO:0000259" key="2">
    <source>
        <dbReference type="PROSITE" id="PS50113"/>
    </source>
</evidence>
<dbReference type="CDD" id="cd00130">
    <property type="entry name" value="PAS"/>
    <property type="match status" value="4"/>
</dbReference>
<dbReference type="SUPFAM" id="SSF55073">
    <property type="entry name" value="Nucleotide cyclase"/>
    <property type="match status" value="1"/>
</dbReference>
<dbReference type="InterPro" id="IPR035919">
    <property type="entry name" value="EAL_sf"/>
</dbReference>
<feature type="domain" description="EAL" evidence="3">
    <location>
        <begin position="711"/>
        <end position="965"/>
    </location>
</feature>
<dbReference type="NCBIfam" id="TIGR00229">
    <property type="entry name" value="sensory_box"/>
    <property type="match status" value="4"/>
</dbReference>
<evidence type="ECO:0000313" key="6">
    <source>
        <dbReference type="Proteomes" id="UP000633943"/>
    </source>
</evidence>
<comment type="caution">
    <text evidence="5">The sequence shown here is derived from an EMBL/GenBank/DDBJ whole genome shotgun (WGS) entry which is preliminary data.</text>
</comment>
<dbReference type="PANTHER" id="PTHR44757:SF2">
    <property type="entry name" value="BIOFILM ARCHITECTURE MAINTENANCE PROTEIN MBAA"/>
    <property type="match status" value="1"/>
</dbReference>
<dbReference type="NCBIfam" id="TIGR00254">
    <property type="entry name" value="GGDEF"/>
    <property type="match status" value="1"/>
</dbReference>
<protein>
    <submittedName>
        <fullName evidence="5">EAL domain-containing protein</fullName>
    </submittedName>
</protein>
<dbReference type="PROSITE" id="PS50883">
    <property type="entry name" value="EAL"/>
    <property type="match status" value="1"/>
</dbReference>
<reference evidence="5 6" key="1">
    <citation type="submission" date="2019-12" db="EMBL/GenBank/DDBJ databases">
        <title>Comparative genomics gives insights into the taxonomy of the Azoarcus-Aromatoleum group and reveals separate origins of nif in the plant-associated Azoarcus and non-plant-associated Aromatoleum sub-groups.</title>
        <authorList>
            <person name="Lafos M."/>
            <person name="Maluk M."/>
            <person name="Batista M."/>
            <person name="Junghare M."/>
            <person name="Carmona M."/>
            <person name="Faoro H."/>
            <person name="Cruz L.M."/>
            <person name="Battistoni F."/>
            <person name="De Souza E."/>
            <person name="Pedrosa F."/>
            <person name="Chen W.-M."/>
            <person name="Poole P.S."/>
            <person name="Dixon R.A."/>
            <person name="James E.K."/>
        </authorList>
    </citation>
    <scope>NUCLEOTIDE SEQUENCE [LARGE SCALE GENOMIC DNA]</scope>
    <source>
        <strain evidence="5 6">PbN1</strain>
    </source>
</reference>
<dbReference type="PROSITE" id="PS50112">
    <property type="entry name" value="PAS"/>
    <property type="match status" value="2"/>
</dbReference>
<dbReference type="CDD" id="cd01948">
    <property type="entry name" value="EAL"/>
    <property type="match status" value="1"/>
</dbReference>
<feature type="domain" description="PAS" evidence="1">
    <location>
        <begin position="409"/>
        <end position="468"/>
    </location>
</feature>
<dbReference type="PROSITE" id="PS50113">
    <property type="entry name" value="PAC"/>
    <property type="match status" value="2"/>
</dbReference>
<dbReference type="SMART" id="SM00091">
    <property type="entry name" value="PAS"/>
    <property type="match status" value="4"/>
</dbReference>